<evidence type="ECO:0000313" key="1">
    <source>
        <dbReference type="EMBL" id="ORZ40843.1"/>
    </source>
</evidence>
<dbReference type="Gene3D" id="3.40.50.2000">
    <property type="entry name" value="Glycogen Phosphorylase B"/>
    <property type="match status" value="2"/>
</dbReference>
<dbReference type="PANTHER" id="PTHR48050:SF13">
    <property type="entry name" value="STEROL 3-BETA-GLUCOSYLTRANSFERASE UGT80A2"/>
    <property type="match status" value="1"/>
</dbReference>
<sequence length="278" mass="29895">MHGYVMHPLAAELCDSHGVPHWPPRGQDPKHAIGDEPSWAAFCIHSPAMLARPKDWPANHDTIGFMHAPLHDPLPLDLAAFIKAAKVDQVPLAFIGLGSALWVGFDSKEDSQVALQALYDGAVHASRDLAADGFRVILQTVTTPAGDYLTPTLGPAAKDLVFVLSQSASHDMIFPHCAVVASHGGVGTLQTTLLHGAVPVIFPCIPTGDEPFWASFVQYRGLGVHGGPALTMHAESVSKAFKAAFAGLEAFREKVEEVRRGMARERPVDRVLAWIEAE</sequence>
<gene>
    <name evidence="1" type="ORF">BCR44DRAFT_1101216</name>
</gene>
<dbReference type="STRING" id="765915.A0A1Y2I4E1"/>
<keyword evidence="2" id="KW-1185">Reference proteome</keyword>
<proteinExistence type="predicted"/>
<dbReference type="OrthoDB" id="5835829at2759"/>
<dbReference type="PANTHER" id="PTHR48050">
    <property type="entry name" value="STEROL 3-BETA-GLUCOSYLTRANSFERASE"/>
    <property type="match status" value="1"/>
</dbReference>
<evidence type="ECO:0000313" key="2">
    <source>
        <dbReference type="Proteomes" id="UP000193411"/>
    </source>
</evidence>
<dbReference type="InterPro" id="IPR050426">
    <property type="entry name" value="Glycosyltransferase_28"/>
</dbReference>
<dbReference type="SUPFAM" id="SSF53756">
    <property type="entry name" value="UDP-Glycosyltransferase/glycogen phosphorylase"/>
    <property type="match status" value="1"/>
</dbReference>
<dbReference type="Proteomes" id="UP000193411">
    <property type="component" value="Unassembled WGS sequence"/>
</dbReference>
<organism evidence="1 2">
    <name type="scientific">Catenaria anguillulae PL171</name>
    <dbReference type="NCBI Taxonomy" id="765915"/>
    <lineage>
        <taxon>Eukaryota</taxon>
        <taxon>Fungi</taxon>
        <taxon>Fungi incertae sedis</taxon>
        <taxon>Blastocladiomycota</taxon>
        <taxon>Blastocladiomycetes</taxon>
        <taxon>Blastocladiales</taxon>
        <taxon>Catenariaceae</taxon>
        <taxon>Catenaria</taxon>
    </lineage>
</organism>
<dbReference type="AlphaFoldDB" id="A0A1Y2I4E1"/>
<protein>
    <submittedName>
        <fullName evidence="1">Uncharacterized protein</fullName>
    </submittedName>
</protein>
<reference evidence="1 2" key="1">
    <citation type="submission" date="2016-07" db="EMBL/GenBank/DDBJ databases">
        <title>Pervasive Adenine N6-methylation of Active Genes in Fungi.</title>
        <authorList>
            <consortium name="DOE Joint Genome Institute"/>
            <person name="Mondo S.J."/>
            <person name="Dannebaum R.O."/>
            <person name="Kuo R.C."/>
            <person name="Labutti K."/>
            <person name="Haridas S."/>
            <person name="Kuo A."/>
            <person name="Salamov A."/>
            <person name="Ahrendt S.R."/>
            <person name="Lipzen A."/>
            <person name="Sullivan W."/>
            <person name="Andreopoulos W.B."/>
            <person name="Clum A."/>
            <person name="Lindquist E."/>
            <person name="Daum C."/>
            <person name="Ramamoorthy G.K."/>
            <person name="Gryganskyi A."/>
            <person name="Culley D."/>
            <person name="Magnuson J.K."/>
            <person name="James T.Y."/>
            <person name="O'Malley M.A."/>
            <person name="Stajich J.E."/>
            <person name="Spatafora J.W."/>
            <person name="Visel A."/>
            <person name="Grigoriev I.V."/>
        </authorList>
    </citation>
    <scope>NUCLEOTIDE SEQUENCE [LARGE SCALE GENOMIC DNA]</scope>
    <source>
        <strain evidence="1 2">PL171</strain>
    </source>
</reference>
<dbReference type="EMBL" id="MCFL01000002">
    <property type="protein sequence ID" value="ORZ40843.1"/>
    <property type="molecule type" value="Genomic_DNA"/>
</dbReference>
<name>A0A1Y2I4E1_9FUNG</name>
<accession>A0A1Y2I4E1</accession>
<comment type="caution">
    <text evidence="1">The sequence shown here is derived from an EMBL/GenBank/DDBJ whole genome shotgun (WGS) entry which is preliminary data.</text>
</comment>